<dbReference type="Proteomes" id="UP001141806">
    <property type="component" value="Unassembled WGS sequence"/>
</dbReference>
<dbReference type="InterPro" id="IPR041846">
    <property type="entry name" value="ENL_dom"/>
</dbReference>
<dbReference type="InterPro" id="IPR008972">
    <property type="entry name" value="Cupredoxin"/>
</dbReference>
<feature type="domain" description="Phytocyanin" evidence="4">
    <location>
        <begin position="28"/>
        <end position="139"/>
    </location>
</feature>
<dbReference type="GO" id="GO:0012505">
    <property type="term" value="C:endomembrane system"/>
    <property type="evidence" value="ECO:0007669"/>
    <property type="project" value="UniProtKB-SubCell"/>
</dbReference>
<comment type="caution">
    <text evidence="5">The sequence shown here is derived from an EMBL/GenBank/DDBJ whole genome shotgun (WGS) entry which is preliminary data.</text>
</comment>
<evidence type="ECO:0000313" key="5">
    <source>
        <dbReference type="EMBL" id="KAJ4950874.1"/>
    </source>
</evidence>
<comment type="similarity">
    <text evidence="1">Belongs to the early nodulin-like (ENODL) family.</text>
</comment>
<name>A0A9Q0GSE1_9MAGN</name>
<sequence>MASLLGVFFTVLIAFSFSMNPKLAHASTEFKVGDNGGWLEPINNTQIYNQWAAHNRFHVGDSLYFEYKNDSVLVVDKWDYYHCNSSKPIFSFNDGKTVIKLDKPGPFYFISADLNHSSSLRELFDERYLRESLQITPEKTRLQREIFLFAGTELRDLVSLFPSPSSPLLLPLFFHSPSSCLLPAVSFLSHSHLLLPTSFLPSPSVSFPSPSSPLLLPIFFFSFFPSHYVPSTGVPLTGLQRLRTAWDLNFRDNRSTGNCVALVLLLQFPIMASSSRQETDMMKWSKADVDVLVTVMVEEVVKGNKTTSTFNRVGWANIKQKLKEKVGRVFHPRQLKNKLCKLRTEYSNFRSLVRSTVMGWDDPTRSVICSDDNIWDTLIKENPGWAKYRRNGLPQYTELCIIFGDSYATGSNAFASTQEWLDEDDEEIDITSTPQTTTQSAPPFVDLGDEPVHPSKNAHNLDRTPTGIRKKKKTSEIVGAIKEMVEHSRARLEFFTASSSPSPTSIVTSSGFSIASCVKFLDSMPDLDRELYVRAVYHMQKNP</sequence>
<feature type="signal peptide" evidence="3">
    <location>
        <begin position="1"/>
        <end position="26"/>
    </location>
</feature>
<accession>A0A9Q0GSE1</accession>
<dbReference type="GO" id="GO:0009055">
    <property type="term" value="F:electron transfer activity"/>
    <property type="evidence" value="ECO:0007669"/>
    <property type="project" value="InterPro"/>
</dbReference>
<reference evidence="5" key="1">
    <citation type="journal article" date="2023" name="Plant J.">
        <title>The genome of the king protea, Protea cynaroides.</title>
        <authorList>
            <person name="Chang J."/>
            <person name="Duong T.A."/>
            <person name="Schoeman C."/>
            <person name="Ma X."/>
            <person name="Roodt D."/>
            <person name="Barker N."/>
            <person name="Li Z."/>
            <person name="Van de Peer Y."/>
            <person name="Mizrachi E."/>
        </authorList>
    </citation>
    <scope>NUCLEOTIDE SEQUENCE</scope>
    <source>
        <tissue evidence="5">Young leaves</tissue>
    </source>
</reference>
<organism evidence="5 6">
    <name type="scientific">Protea cynaroides</name>
    <dbReference type="NCBI Taxonomy" id="273540"/>
    <lineage>
        <taxon>Eukaryota</taxon>
        <taxon>Viridiplantae</taxon>
        <taxon>Streptophyta</taxon>
        <taxon>Embryophyta</taxon>
        <taxon>Tracheophyta</taxon>
        <taxon>Spermatophyta</taxon>
        <taxon>Magnoliopsida</taxon>
        <taxon>Proteales</taxon>
        <taxon>Proteaceae</taxon>
        <taxon>Protea</taxon>
    </lineage>
</organism>
<evidence type="ECO:0000259" key="4">
    <source>
        <dbReference type="PROSITE" id="PS51485"/>
    </source>
</evidence>
<dbReference type="Pfam" id="PF02298">
    <property type="entry name" value="Cu_bind_like"/>
    <property type="match status" value="1"/>
</dbReference>
<dbReference type="PROSITE" id="PS51485">
    <property type="entry name" value="PHYTOCYANIN"/>
    <property type="match status" value="1"/>
</dbReference>
<evidence type="ECO:0000256" key="2">
    <source>
        <dbReference type="ARBA" id="ARBA00037868"/>
    </source>
</evidence>
<evidence type="ECO:0000313" key="6">
    <source>
        <dbReference type="Proteomes" id="UP001141806"/>
    </source>
</evidence>
<proteinExistence type="inferred from homology"/>
<dbReference type="Gene3D" id="2.60.40.420">
    <property type="entry name" value="Cupredoxins - blue copper proteins"/>
    <property type="match status" value="1"/>
</dbReference>
<gene>
    <name evidence="5" type="ORF">NE237_027706</name>
</gene>
<feature type="chain" id="PRO_5040360743" description="Phytocyanin domain-containing protein" evidence="3">
    <location>
        <begin position="27"/>
        <end position="543"/>
    </location>
</feature>
<comment type="subcellular location">
    <subcellularLocation>
        <location evidence="2">Endomembrane system</location>
        <topology evidence="2">Lipid-anchor</topology>
    </subcellularLocation>
</comment>
<evidence type="ECO:0000256" key="3">
    <source>
        <dbReference type="SAM" id="SignalP"/>
    </source>
</evidence>
<dbReference type="EMBL" id="JAMYWD010000012">
    <property type="protein sequence ID" value="KAJ4950874.1"/>
    <property type="molecule type" value="Genomic_DNA"/>
</dbReference>
<evidence type="ECO:0000256" key="1">
    <source>
        <dbReference type="ARBA" id="ARBA00035011"/>
    </source>
</evidence>
<dbReference type="Pfam" id="PF12776">
    <property type="entry name" value="Myb_DNA-bind_3"/>
    <property type="match status" value="1"/>
</dbReference>
<keyword evidence="3" id="KW-0732">Signal</keyword>
<dbReference type="PANTHER" id="PTHR47584:SF19">
    <property type="entry name" value="L10-INTERACTING MYB DOMAIN-CONTAINING PROTEIN-LIKE"/>
    <property type="match status" value="1"/>
</dbReference>
<dbReference type="InterPro" id="IPR045026">
    <property type="entry name" value="LIMYB"/>
</dbReference>
<dbReference type="AlphaFoldDB" id="A0A9Q0GSE1"/>
<dbReference type="InterPro" id="IPR024752">
    <property type="entry name" value="Myb/SANT-like_dom"/>
</dbReference>
<keyword evidence="6" id="KW-1185">Reference proteome</keyword>
<dbReference type="PANTHER" id="PTHR47584">
    <property type="match status" value="1"/>
</dbReference>
<dbReference type="InterPro" id="IPR003245">
    <property type="entry name" value="Phytocyanin_dom"/>
</dbReference>
<dbReference type="CDD" id="cd11019">
    <property type="entry name" value="OsENODL1_like"/>
    <property type="match status" value="1"/>
</dbReference>
<dbReference type="SUPFAM" id="SSF49503">
    <property type="entry name" value="Cupredoxins"/>
    <property type="match status" value="1"/>
</dbReference>
<protein>
    <recommendedName>
        <fullName evidence="4">Phytocyanin domain-containing protein</fullName>
    </recommendedName>
</protein>